<dbReference type="CDD" id="cd16917">
    <property type="entry name" value="HATPase_UhpB-NarQ-NarX-like"/>
    <property type="match status" value="1"/>
</dbReference>
<keyword evidence="8" id="KW-1133">Transmembrane helix</keyword>
<feature type="transmembrane region" description="Helical" evidence="8">
    <location>
        <begin position="284"/>
        <end position="305"/>
    </location>
</feature>
<keyword evidence="4" id="KW-0547">Nucleotide-binding</keyword>
<keyword evidence="3" id="KW-0808">Transferase</keyword>
<keyword evidence="5" id="KW-0418">Kinase</keyword>
<dbReference type="SMART" id="SM00387">
    <property type="entry name" value="HATPase_c"/>
    <property type="match status" value="1"/>
</dbReference>
<dbReference type="PANTHER" id="PTHR24421:SF10">
    <property type="entry name" value="NITRATE_NITRITE SENSOR PROTEIN NARQ"/>
    <property type="match status" value="1"/>
</dbReference>
<evidence type="ECO:0000256" key="7">
    <source>
        <dbReference type="ARBA" id="ARBA00023012"/>
    </source>
</evidence>
<proteinExistence type="predicted"/>
<evidence type="ECO:0000256" key="6">
    <source>
        <dbReference type="ARBA" id="ARBA00022840"/>
    </source>
</evidence>
<feature type="transmembrane region" description="Helical" evidence="8">
    <location>
        <begin position="181"/>
        <end position="199"/>
    </location>
</feature>
<dbReference type="AlphaFoldDB" id="A0A4R5KQD4"/>
<feature type="transmembrane region" description="Helical" evidence="8">
    <location>
        <begin position="205"/>
        <end position="227"/>
    </location>
</feature>
<sequence>MIEINGTTLLYINRLIMPSRLTCSGNNLLNSFETRRNENIYMTMKTMAKVAVAALILFGMNGLINYTLMKPLDGVSDTFNRFRSHLDDAVFILLFIFIAVVFWAMFAVLPRERGYLDLGVISFLTSLQLFWDWEDKVLLFGPFPEIPYGSLVIKYGIAFLAFSFIAYLLETANRPITRMFLWAGGVLWTTVFAALLLAVDVSMLVVLNLLFLGYVFINMALCLTQFLSLLRRKKDQPELGRIAAGFVLFSIVLLPDPVKDLLEEIEGHSLGYRMVYWEQCLEDTFPWALLALLAVFGTLFFRRFVQTIKDNRSVSEEIRAKNAALEQEVDTRQRLDQLLSVLLRTYRVADWEKCIIREGQRYFQPHTFALVKYDEAKGFVGFEGADGPVSLEEDIGETLRSKRNRVSSGEAIITPSMVLGSAGGTDETRLFLAVYSADGGPILVEEREKFALLLMSKYVSIFYEYFQLLEGRLKEMEQRQAERAPWLSKLFMQMAEKERKRLASDLHDEALQELLHIRRILDRTPAGQWSQDDKEQIRLGLDNAEFMIRETCRELMPSFLSDQGVLHAVSKLMEQTRLRADFQLDFHALPITASLSDEQTTAIYRVVQELINNAMKHSEASRVTLEVGQQEGVLHIRYSDDGKGMEPDIDFASTNRFGLRGMAERIRMIGGELSVQSEPGRGVMVRCSVPVYCVEP</sequence>
<keyword evidence="8" id="KW-0472">Membrane</keyword>
<evidence type="ECO:0000313" key="10">
    <source>
        <dbReference type="EMBL" id="TDF97959.1"/>
    </source>
</evidence>
<feature type="transmembrane region" description="Helical" evidence="8">
    <location>
        <begin position="151"/>
        <end position="169"/>
    </location>
</feature>
<dbReference type="PROSITE" id="PS50109">
    <property type="entry name" value="HIS_KIN"/>
    <property type="match status" value="1"/>
</dbReference>
<organism evidence="10 11">
    <name type="scientific">Paenibacillus piri</name>
    <dbReference type="NCBI Taxonomy" id="2547395"/>
    <lineage>
        <taxon>Bacteria</taxon>
        <taxon>Bacillati</taxon>
        <taxon>Bacillota</taxon>
        <taxon>Bacilli</taxon>
        <taxon>Bacillales</taxon>
        <taxon>Paenibacillaceae</taxon>
        <taxon>Paenibacillus</taxon>
    </lineage>
</organism>
<dbReference type="Gene3D" id="3.30.565.10">
    <property type="entry name" value="Histidine kinase-like ATPase, C-terminal domain"/>
    <property type="match status" value="1"/>
</dbReference>
<reference evidence="10 11" key="1">
    <citation type="submission" date="2019-03" db="EMBL/GenBank/DDBJ databases">
        <title>This is whole genome sequence of Paenibacillus sp MS74 strain.</title>
        <authorList>
            <person name="Trinh H.N."/>
        </authorList>
    </citation>
    <scope>NUCLEOTIDE SEQUENCE [LARGE SCALE GENOMIC DNA]</scope>
    <source>
        <strain evidence="10 11">MS74</strain>
    </source>
</reference>
<evidence type="ECO:0000256" key="8">
    <source>
        <dbReference type="SAM" id="Phobius"/>
    </source>
</evidence>
<comment type="caution">
    <text evidence="10">The sequence shown here is derived from an EMBL/GenBank/DDBJ whole genome shotgun (WGS) entry which is preliminary data.</text>
</comment>
<dbReference type="GO" id="GO:0004673">
    <property type="term" value="F:protein histidine kinase activity"/>
    <property type="evidence" value="ECO:0007669"/>
    <property type="project" value="UniProtKB-EC"/>
</dbReference>
<feature type="transmembrane region" description="Helical" evidence="8">
    <location>
        <begin position="89"/>
        <end position="108"/>
    </location>
</feature>
<dbReference type="InterPro" id="IPR036890">
    <property type="entry name" value="HATPase_C_sf"/>
</dbReference>
<evidence type="ECO:0000259" key="9">
    <source>
        <dbReference type="PROSITE" id="PS50109"/>
    </source>
</evidence>
<evidence type="ECO:0000256" key="5">
    <source>
        <dbReference type="ARBA" id="ARBA00022777"/>
    </source>
</evidence>
<feature type="transmembrane region" description="Helical" evidence="8">
    <location>
        <begin position="50"/>
        <end position="69"/>
    </location>
</feature>
<evidence type="ECO:0000256" key="1">
    <source>
        <dbReference type="ARBA" id="ARBA00000085"/>
    </source>
</evidence>
<gene>
    <name evidence="10" type="ORF">E1757_10580</name>
</gene>
<accession>A0A4R5KQD4</accession>
<dbReference type="GO" id="GO:0005524">
    <property type="term" value="F:ATP binding"/>
    <property type="evidence" value="ECO:0007669"/>
    <property type="project" value="UniProtKB-KW"/>
</dbReference>
<dbReference type="EMBL" id="SMRT01000004">
    <property type="protein sequence ID" value="TDF97959.1"/>
    <property type="molecule type" value="Genomic_DNA"/>
</dbReference>
<keyword evidence="11" id="KW-1185">Reference proteome</keyword>
<feature type="domain" description="Histidine kinase" evidence="9">
    <location>
        <begin position="603"/>
        <end position="693"/>
    </location>
</feature>
<dbReference type="OrthoDB" id="9781904at2"/>
<evidence type="ECO:0000256" key="2">
    <source>
        <dbReference type="ARBA" id="ARBA00012438"/>
    </source>
</evidence>
<protein>
    <recommendedName>
        <fullName evidence="2">histidine kinase</fullName>
        <ecNumber evidence="2">2.7.13.3</ecNumber>
    </recommendedName>
</protein>
<dbReference type="InterPro" id="IPR005467">
    <property type="entry name" value="His_kinase_dom"/>
</dbReference>
<evidence type="ECO:0000313" key="11">
    <source>
        <dbReference type="Proteomes" id="UP000295636"/>
    </source>
</evidence>
<dbReference type="EC" id="2.7.13.3" evidence="2"/>
<dbReference type="Pfam" id="PF02518">
    <property type="entry name" value="HATPase_c"/>
    <property type="match status" value="1"/>
</dbReference>
<name>A0A4R5KQD4_9BACL</name>
<feature type="transmembrane region" description="Helical" evidence="8">
    <location>
        <begin position="239"/>
        <end position="255"/>
    </location>
</feature>
<evidence type="ECO:0000256" key="4">
    <source>
        <dbReference type="ARBA" id="ARBA00022741"/>
    </source>
</evidence>
<dbReference type="PANTHER" id="PTHR24421">
    <property type="entry name" value="NITRATE/NITRITE SENSOR PROTEIN NARX-RELATED"/>
    <property type="match status" value="1"/>
</dbReference>
<dbReference type="InterPro" id="IPR050482">
    <property type="entry name" value="Sensor_HK_TwoCompSys"/>
</dbReference>
<dbReference type="InterPro" id="IPR003594">
    <property type="entry name" value="HATPase_dom"/>
</dbReference>
<keyword evidence="8" id="KW-0812">Transmembrane</keyword>
<keyword evidence="6" id="KW-0067">ATP-binding</keyword>
<keyword evidence="7" id="KW-0902">Two-component regulatory system</keyword>
<feature type="transmembrane region" description="Helical" evidence="8">
    <location>
        <begin position="115"/>
        <end position="131"/>
    </location>
</feature>
<evidence type="ECO:0000256" key="3">
    <source>
        <dbReference type="ARBA" id="ARBA00022679"/>
    </source>
</evidence>
<dbReference type="SUPFAM" id="SSF55874">
    <property type="entry name" value="ATPase domain of HSP90 chaperone/DNA topoisomerase II/histidine kinase"/>
    <property type="match status" value="1"/>
</dbReference>
<dbReference type="GO" id="GO:0000160">
    <property type="term" value="P:phosphorelay signal transduction system"/>
    <property type="evidence" value="ECO:0007669"/>
    <property type="project" value="UniProtKB-KW"/>
</dbReference>
<comment type="catalytic activity">
    <reaction evidence="1">
        <text>ATP + protein L-histidine = ADP + protein N-phospho-L-histidine.</text>
        <dbReference type="EC" id="2.7.13.3"/>
    </reaction>
</comment>
<dbReference type="Proteomes" id="UP000295636">
    <property type="component" value="Unassembled WGS sequence"/>
</dbReference>